<feature type="coiled-coil region" evidence="2">
    <location>
        <begin position="2877"/>
        <end position="2904"/>
    </location>
</feature>
<organism evidence="6 7">
    <name type="scientific">Blautia aquisgranensis</name>
    <dbReference type="NCBI Taxonomy" id="3133153"/>
    <lineage>
        <taxon>Bacteria</taxon>
        <taxon>Bacillati</taxon>
        <taxon>Bacillota</taxon>
        <taxon>Clostridia</taxon>
        <taxon>Lachnospirales</taxon>
        <taxon>Lachnospiraceae</taxon>
        <taxon>Blautia</taxon>
    </lineage>
</organism>
<dbReference type="SUPFAM" id="SSF51126">
    <property type="entry name" value="Pectin lyase-like"/>
    <property type="match status" value="2"/>
</dbReference>
<feature type="domain" description="BIG2" evidence="5">
    <location>
        <begin position="3429"/>
        <end position="3506"/>
    </location>
</feature>
<feature type="signal peptide" evidence="4">
    <location>
        <begin position="1"/>
        <end position="28"/>
    </location>
</feature>
<dbReference type="Gene3D" id="2.60.40.1080">
    <property type="match status" value="5"/>
</dbReference>
<dbReference type="SUPFAM" id="SSF49464">
    <property type="entry name" value="Carboxypeptidase regulatory domain-like"/>
    <property type="match status" value="1"/>
</dbReference>
<proteinExistence type="predicted"/>
<evidence type="ECO:0000256" key="2">
    <source>
        <dbReference type="SAM" id="Coils"/>
    </source>
</evidence>
<dbReference type="InterPro" id="IPR042229">
    <property type="entry name" value="Listeria/Bacterioides_rpt_sf"/>
</dbReference>
<dbReference type="SUPFAM" id="SSF49373">
    <property type="entry name" value="Invasin/intimin cell-adhesion fragments"/>
    <property type="match status" value="5"/>
</dbReference>
<comment type="subcellular location">
    <subcellularLocation>
        <location evidence="1">Cell envelope</location>
    </subcellularLocation>
</comment>
<keyword evidence="2" id="KW-0175">Coiled coil</keyword>
<protein>
    <submittedName>
        <fullName evidence="6">GLUG motif-containing protein</fullName>
    </submittedName>
</protein>
<gene>
    <name evidence="6" type="ORF">WMO28_10005</name>
</gene>
<dbReference type="InterPro" id="IPR003343">
    <property type="entry name" value="Big_2"/>
</dbReference>
<feature type="region of interest" description="Disordered" evidence="3">
    <location>
        <begin position="32"/>
        <end position="168"/>
    </location>
</feature>
<sequence length="3716" mass="403191">MKRRGRQFLAILLAVLMILPMDSFSVLAMESEQMTEWQDDMSDGDVFSDTSEEENETVQESADVSSDETEETYIPETEVSEPQQEESSAEVTPEAENPEIEELETEEEKSEPEEEIIEEPGNSDTENESQELTLDSEETEEKTEALESENEIAVFSDDTQWTGKGTEDEPYEISTEADLRKMSQLTQSASLGGYFILKNDIALTETWIPVGKDGNNCFKGVFDGNNFTVSNVQTDSVKGYAGFFGYNSGTVRNLSIQGNLNVNGIAGLLIGYNKGTVENCRTEGSVTSSSDGGGIIGENAGTVKNSTASVTVTGNGNAGGFMGENYGTVSGCGALGNVSGQNGENGGFVGYNTAKIENCYARGTVSGSGNTGGFLGRSERVSVKYCYASGTVNDNTGKGFGGYFYQCGPKFCYYNSANTGNREGIPVTLQKLKDQNTYYGWDFEHVWTMDENSYPAIDFRGEAGAVEIEGDGSEVDPYLIKTENQLQALCAGELPLKGRNYYVLANDIVLTGENWTPVGGNNMDAFGGVFDGQGHTISGLKLSGRNERYTGLFGENNGTICNLTVAGNIEAVSEAGILAGCNNGRIENCSVSGTVSSTGSHGGMVGLNSNKGVIENSTASAEISGTGEAGGFVGSNQGTIRYSGAAGKVSGSTEYAGGFTGYHSGTIENCYAWGKVSGSNTSGGFAGRAYNGSIKFCYALGMVNDNAGAGFVNDRYYSSIRFCYYNASNTGNRQGIPMTVQKLKKQETYTSWDFEHIWALGEKGYPVISLREEAGEIEIEGDGSEEDPYQIVTEKQLEALAVGTLPLKGKNYYVLGNDITLSSENWTPIGGNDTDVFCGIFDGQGHTISGLKISGRGEVYTGLFGANTGTIRNLNVSGKVEAESFAGILLGQNKGKIENCTVSGAVESLGTHGGLIGINEENAVIEDCISDVTVTGNGEAGGFAGSNNGTIRYSGARGKVSGSREDTGGFVGYNNRNIENSYARGKVSGTGNTGGFCGRNYYGKITYCYSSGNVNDNTGGGFVGSRYSDVIRFCYFNSANTGNRDGIPATTQKLKKQETYSGWDFSHIWTMSENSYPVIQRQGELEEIEIAGDGSEENPYVITTEAQLQALTENRLPVNGNYYYILGNDITLSSENWTPVGGNGTDSFGGVFDGQGYTIRGLKISGRGNLDAGLFGSNEGTIRNLKVEGSVENTSNAGILAGRNKGRIENCSVSGNVSSTETHGGLVGINEQNATIEKCQADVTVEGSGIAGGFVGSNNGTIQYCSATGKVSGSREDAGGFIGYNQGVVRNSYSWGRVSGTGNTGGFVGREYYGSMYFCYSVGMTNDNKGAGLVGYRYSDKVRFCYYNAANTGNREGIPLLTAKLKEKSSYTGWDFEHIWNIGEKGYPVIDLRGEEEEIEISGDGSEENPYVIKTEAQLQALTEGKLPLAGKNYYVLGNDIELSSGNWTPVGGNGADAFEGFFDGKGYTIQGLKISGRSEENTGFFGINKGEIRNLNISGTVEASSNTGILVGSNRGILENCKTSGSVSSQGNHGGLVGMNENTGVVRHCSSQANISGKGTGGGLAGYNNGQITESFATGTVTEGSEVGGLAGDNYYGTIENSFARGNVTGNTAGGLVGRYYYGKIINCYSTGKANEGTGGGLIGSSYGTVTNSYYCSTTSFCKDTDKGTPLSREKMRTEGNYEGWDFSETWGIYSTINNGYPFLLWEIENKTEVTNTSFWYEVGESKKGFAKMNQDMQIYLTAENMKTVKYHITYVQSQETRTMDVVAEYNEKEQAFKGTFHIDEDMQEISALSATVTNNAGEENVINFDSSYNYQIPLKIEGLLNVKIPAEFVKDGKMSLQLKNSYGSSVVKMSMDGKTEFTIPALETGIYKAELYAGNMKYAERSGIKIVQGQTTLEDFSDLSAVADVAVEFYAEGRKVSSDDFTLNFYDKTEGKDRLLEKGTELKYLAAGDKIGYSLELTGNGKRKYRVDDTIYEKTLNEGLNVIQFQLKPFHNTTCEISAVNQVSGNPLPGVYVSVSQKLNGVYSRQTSGITNASGKCTLEVADEKAEVVVSKTGYETQRLTLSEQELGKGLNLEVEPLSGIVEFDLSYEKNVLASSSRSSEKDVLKPLEVTLIRDKTKTKSKLSMKDWPRVYVDGSGWNPGETFTAEIKTDQCGTQTITTSVNTFGNLYFSGVFKGRGSLMVSVEWEKGLTSGTNNLALYDKKGDRVTLVTSGSTMVTMDNLEKGTYTLAAADKDAGLGNYQTLGELQKEDSMNEKYVSSEVSIMDGIIQETDVTIPAPEVSRQLLVREESGILVNNSYARIGDYIHVRAKYVFNDEMGISGKTVTLEVPSGTKFVEKSFTVDGKQESVGVSGNKLTWNTDKKELLVRYSVKVLTTVTVSELEFSGSVEYAYDTDRRTELLGKAAVQLNELTINVPAQTNYTNLIANGIGPKNSSIEIYDEGILIGQTTSNKYGVYRVAVELNSGSKNTLHHLKAATKEGKESETVEVQYGTSTASVLKLEIGYNGGNVLVINDPTQEIASSTISYNPTYPFSFKAYFDDNRTVNDVQMLISLKNGNTLEVPLYYDEVMDVWMASQKLNSGEIPESFSIEFQPIAFNYGEVTALPYEISSIQNGKFYELIGGISGYESEVTMDDSSHTKLMALNEIQKDAAFTPSDTYTCIDVDGSKVYFDLKADMQSVVRNGTEYLTTQYYMLLDDGTYVLCRRGIGVKGSVSSEALSLYAKVDTGEIKQGIKDIKNAKEAMDYFKLLEETSNYKYEKSEANKAMDDIIAEAEKSTNPRIRNKAMEWKAKKELVDLAERLDTAYDMTDKVISNDSADNGNYDKIWKQVAKKMQQTNQSMRDLNNKTAQEWMNDVYADIFNDEEFMDYLMADKTDKEKKALRDRIKKLRKKYKITNAKVIVDPSGYVYETFPENRLEGVTATLYYENDEGNMQVWDAEEYQQINPQKTDKEGAYGWDVPEGLWQVSYSKEGYETVKSEKLEVPPPQLDVNIEMVSKNGAAIAGQAVNYNRITIVFDKYIQKASLGSAVFDLTLGASHYEVIPEIKTSDIKNYKGVEVTKKADLVLKTGKLVDGTYKLHIGEGIQTYSGVISKAMDTSFVSASSEDEQIRTIKIPEKVIVMRGDEELSDGAQIQRNDRILIQAKPDEGETLETLTVNGVSVKDGEYYTVADVDLIIEAVFKKPEITYTMSFDSVGGSRVSAITGISGNTLVSRPADPTREYCTFEGWYTDPEYHTAWDFSGDRVTENMVLYAKWKNKNCSITLNNKESDLYIGETIKLEADVAIEGTKTDALKKIWSSSDKTVASVAEDGTVTAKNTGTAVITVTVENMPGAQAKCQLTVRKRNQILEGTDLYSKTSGDRGFYLDITLKEGDGDLTYTSSDNSVASVSRLGRVLVKHPGTAEIVVSASETREYDAAEKTIVIKVTKGVQTLQGTMSYTVTAGEKAIRLDTYLEEGDGNLSYKSSDTQLISVTENGFVYGKKKGTATVTVTASETDNFKSAVLNIKITVGAPKECKHSYGAWKTVKDATVFAEGKREAVCVICGNKKTEKISKLPKKLKLSVTSLTLKVKKTAVIKVTQIQKGDSVLSWSASNKNVTVSKQGKVTANKAGTAVITVKLKSGISAKVNVKVQDIVATKISVSPSKLTLARGKTKKLTVKVLPANCTQKTTYKSSNSKIVTVTSGGIVKGVKKGTAKITIQTGNKKTYCTVTVK</sequence>
<evidence type="ECO:0000256" key="4">
    <source>
        <dbReference type="SAM" id="SignalP"/>
    </source>
</evidence>
<feature type="domain" description="BIG2" evidence="5">
    <location>
        <begin position="3558"/>
        <end position="3632"/>
    </location>
</feature>
<accession>A0ABV1BF64</accession>
<dbReference type="InterPro" id="IPR008964">
    <property type="entry name" value="Invasin/intimin_cell_adhesion"/>
</dbReference>
<feature type="domain" description="BIG2" evidence="5">
    <location>
        <begin position="3351"/>
        <end position="3422"/>
    </location>
</feature>
<dbReference type="RefSeq" id="WP_349056889.1">
    <property type="nucleotide sequence ID" value="NZ_JBBMEJ010000011.1"/>
</dbReference>
<keyword evidence="4" id="KW-0732">Signal</keyword>
<name>A0ABV1BF64_9FIRM</name>
<dbReference type="SMART" id="SM00635">
    <property type="entry name" value="BID_2"/>
    <property type="match status" value="5"/>
</dbReference>
<dbReference type="InterPro" id="IPR011493">
    <property type="entry name" value="GLUG"/>
</dbReference>
<evidence type="ECO:0000313" key="7">
    <source>
        <dbReference type="Proteomes" id="UP001473063"/>
    </source>
</evidence>
<evidence type="ECO:0000256" key="1">
    <source>
        <dbReference type="ARBA" id="ARBA00004196"/>
    </source>
</evidence>
<keyword evidence="7" id="KW-1185">Reference proteome</keyword>
<evidence type="ECO:0000313" key="6">
    <source>
        <dbReference type="EMBL" id="MEQ2371269.1"/>
    </source>
</evidence>
<feature type="domain" description="BIG2" evidence="5">
    <location>
        <begin position="3638"/>
        <end position="3712"/>
    </location>
</feature>
<dbReference type="InterPro" id="IPR011050">
    <property type="entry name" value="Pectin_lyase_fold/virulence"/>
</dbReference>
<comment type="caution">
    <text evidence="6">The sequence shown here is derived from an EMBL/GenBank/DDBJ whole genome shotgun (WGS) entry which is preliminary data.</text>
</comment>
<dbReference type="Pfam" id="PF09479">
    <property type="entry name" value="Flg_new"/>
    <property type="match status" value="1"/>
</dbReference>
<dbReference type="Pfam" id="PF02368">
    <property type="entry name" value="Big_2"/>
    <property type="match status" value="2"/>
</dbReference>
<dbReference type="Gene3D" id="2.160.20.110">
    <property type="match status" value="7"/>
</dbReference>
<dbReference type="InterPro" id="IPR013378">
    <property type="entry name" value="InlB-like_B-rpt"/>
</dbReference>
<dbReference type="Proteomes" id="UP001473063">
    <property type="component" value="Unassembled WGS sequence"/>
</dbReference>
<feature type="compositionally biased region" description="Acidic residues" evidence="3">
    <location>
        <begin position="96"/>
        <end position="118"/>
    </location>
</feature>
<feature type="compositionally biased region" description="Acidic residues" evidence="3">
    <location>
        <begin position="125"/>
        <end position="150"/>
    </location>
</feature>
<reference evidence="6 7" key="1">
    <citation type="submission" date="2024-03" db="EMBL/GenBank/DDBJ databases">
        <title>Human intestinal bacterial collection.</title>
        <authorList>
            <person name="Pauvert C."/>
            <person name="Hitch T.C.A."/>
            <person name="Clavel T."/>
        </authorList>
    </citation>
    <scope>NUCLEOTIDE SEQUENCE [LARGE SCALE GENOMIC DNA]</scope>
    <source>
        <strain evidence="6 7">CLA-JM-H16</strain>
    </source>
</reference>
<feature type="chain" id="PRO_5046082076" evidence="4">
    <location>
        <begin position="29"/>
        <end position="3716"/>
    </location>
</feature>
<evidence type="ECO:0000259" key="5">
    <source>
        <dbReference type="SMART" id="SM00635"/>
    </source>
</evidence>
<dbReference type="EMBL" id="JBBMEJ010000011">
    <property type="protein sequence ID" value="MEQ2371269.1"/>
    <property type="molecule type" value="Genomic_DNA"/>
</dbReference>
<evidence type="ECO:0000256" key="3">
    <source>
        <dbReference type="SAM" id="MobiDB-lite"/>
    </source>
</evidence>
<feature type="domain" description="BIG2" evidence="5">
    <location>
        <begin position="3262"/>
        <end position="3341"/>
    </location>
</feature>
<dbReference type="Gene3D" id="2.60.40.4270">
    <property type="entry name" value="Listeria-Bacteroides repeat domain"/>
    <property type="match status" value="1"/>
</dbReference>
<dbReference type="InterPro" id="IPR008969">
    <property type="entry name" value="CarboxyPept-like_regulatory"/>
</dbReference>
<dbReference type="Pfam" id="PF07581">
    <property type="entry name" value="Glug"/>
    <property type="match status" value="3"/>
</dbReference>